<dbReference type="PANTHER" id="PTHR10497">
    <property type="entry name" value="60S RIBOSOMAL PROTEIN L27"/>
    <property type="match status" value="1"/>
</dbReference>
<comment type="caution">
    <text evidence="4">The sequence shown here is derived from an EMBL/GenBank/DDBJ whole genome shotgun (WGS) entry which is preliminary data.</text>
</comment>
<gene>
    <name evidence="4" type="ORF">AG1IA_03503</name>
</gene>
<evidence type="ECO:0000256" key="2">
    <source>
        <dbReference type="ARBA" id="ARBA00022980"/>
    </source>
</evidence>
<dbReference type="Proteomes" id="UP000011668">
    <property type="component" value="Unassembled WGS sequence"/>
</dbReference>
<dbReference type="CDD" id="cd06090">
    <property type="entry name" value="KOW_RPL27"/>
    <property type="match status" value="1"/>
</dbReference>
<dbReference type="GO" id="GO:1990904">
    <property type="term" value="C:ribonucleoprotein complex"/>
    <property type="evidence" value="ECO:0007669"/>
    <property type="project" value="UniProtKB-KW"/>
</dbReference>
<organism evidence="4 5">
    <name type="scientific">Thanatephorus cucumeris (strain AG1-IA)</name>
    <name type="common">Rice sheath blight fungus</name>
    <name type="synonym">Rhizoctonia solani</name>
    <dbReference type="NCBI Taxonomy" id="983506"/>
    <lineage>
        <taxon>Eukaryota</taxon>
        <taxon>Fungi</taxon>
        <taxon>Dikarya</taxon>
        <taxon>Basidiomycota</taxon>
        <taxon>Agaricomycotina</taxon>
        <taxon>Agaricomycetes</taxon>
        <taxon>Cantharellales</taxon>
        <taxon>Ceratobasidiaceae</taxon>
        <taxon>Rhizoctonia</taxon>
        <taxon>Rhizoctonia solani AG-1</taxon>
    </lineage>
</organism>
<keyword evidence="5" id="KW-1185">Reference proteome</keyword>
<dbReference type="AlphaFoldDB" id="L8X0C6"/>
<keyword evidence="2 4" id="KW-0689">Ribosomal protein</keyword>
<dbReference type="FunFam" id="2.30.30.770:FF:000001">
    <property type="entry name" value="60S ribosomal protein L27"/>
    <property type="match status" value="1"/>
</dbReference>
<keyword evidence="3" id="KW-0687">Ribonucleoprotein</keyword>
<sequence>MEPPESPATFRNCIRSSRHIKKRQNGQDLQVAIVLQGRHAGKKVVVIKQLDDGTKERRYPHAIVAGIERYPRKVTKRMGAKTLAKRKKIKPFIKSVNYTHLFPTRYAVELENLKGTVQAETFKEPSQREDAKKNIKKMFEERYETGKNRWFFTPLRRVASWAEPHGSGVTTWPGSWAPPERSRLAKPDNSILDLGRLIPDVQSPCSHFPPIHLSFPNQNFCIQTASSCRLTLNVRPSVSNTTPDLKLLISDQYSSICLIAHATEFSLDEAFPLYFCNVLVITPSFRQLSPHPSFRSLDKNSTADGMRTCFYRETSNSAPLRPHPLNQRPITPESAHRAHFSYKFTGK</sequence>
<evidence type="ECO:0000313" key="5">
    <source>
        <dbReference type="Proteomes" id="UP000011668"/>
    </source>
</evidence>
<dbReference type="EMBL" id="AFRT01000802">
    <property type="protein sequence ID" value="ELU42483.1"/>
    <property type="molecule type" value="Genomic_DNA"/>
</dbReference>
<dbReference type="InterPro" id="IPR041991">
    <property type="entry name" value="Ribosomal_eL27_KOW"/>
</dbReference>
<evidence type="ECO:0000256" key="3">
    <source>
        <dbReference type="ARBA" id="ARBA00023274"/>
    </source>
</evidence>
<dbReference type="SUPFAM" id="SSF50104">
    <property type="entry name" value="Translation proteins SH3-like domain"/>
    <property type="match status" value="1"/>
</dbReference>
<dbReference type="GO" id="GO:0003735">
    <property type="term" value="F:structural constituent of ribosome"/>
    <property type="evidence" value="ECO:0007669"/>
    <property type="project" value="InterPro"/>
</dbReference>
<dbReference type="GO" id="GO:0005840">
    <property type="term" value="C:ribosome"/>
    <property type="evidence" value="ECO:0007669"/>
    <property type="project" value="UniProtKB-KW"/>
</dbReference>
<evidence type="ECO:0000256" key="1">
    <source>
        <dbReference type="ARBA" id="ARBA00009124"/>
    </source>
</evidence>
<protein>
    <submittedName>
        <fullName evidence="4">60S ribosomal protein L27</fullName>
    </submittedName>
</protein>
<dbReference type="InterPro" id="IPR038655">
    <property type="entry name" value="Ribosomal_eL27_sf"/>
</dbReference>
<dbReference type="OrthoDB" id="2365484at2759"/>
<evidence type="ECO:0000313" key="4">
    <source>
        <dbReference type="EMBL" id="ELU42483.1"/>
    </source>
</evidence>
<reference evidence="4 5" key="1">
    <citation type="journal article" date="2013" name="Nat. Commun.">
        <title>The evolution and pathogenic mechanisms of the rice sheath blight pathogen.</title>
        <authorList>
            <person name="Zheng A."/>
            <person name="Lin R."/>
            <person name="Xu L."/>
            <person name="Qin P."/>
            <person name="Tang C."/>
            <person name="Ai P."/>
            <person name="Zhang D."/>
            <person name="Liu Y."/>
            <person name="Sun Z."/>
            <person name="Feng H."/>
            <person name="Wang Y."/>
            <person name="Chen Y."/>
            <person name="Liang X."/>
            <person name="Fu R."/>
            <person name="Li Q."/>
            <person name="Zhang J."/>
            <person name="Yu X."/>
            <person name="Xie Z."/>
            <person name="Ding L."/>
            <person name="Guan P."/>
            <person name="Tang J."/>
            <person name="Liang Y."/>
            <person name="Wang S."/>
            <person name="Deng Q."/>
            <person name="Li S."/>
            <person name="Zhu J."/>
            <person name="Wang L."/>
            <person name="Liu H."/>
            <person name="Li P."/>
        </authorList>
    </citation>
    <scope>NUCLEOTIDE SEQUENCE [LARGE SCALE GENOMIC DNA]</scope>
    <source>
        <strain evidence="5">AG-1 IA</strain>
    </source>
</reference>
<dbReference type="STRING" id="983506.L8X0C6"/>
<dbReference type="Pfam" id="PF01777">
    <property type="entry name" value="Ribosomal_L27e"/>
    <property type="match status" value="1"/>
</dbReference>
<name>L8X0C6_THACA</name>
<dbReference type="InterPro" id="IPR008991">
    <property type="entry name" value="Translation_prot_SH3-like_sf"/>
</dbReference>
<dbReference type="GO" id="GO:0006412">
    <property type="term" value="P:translation"/>
    <property type="evidence" value="ECO:0007669"/>
    <property type="project" value="InterPro"/>
</dbReference>
<dbReference type="Gene3D" id="2.30.30.770">
    <property type="match status" value="1"/>
</dbReference>
<accession>L8X0C6</accession>
<dbReference type="InterPro" id="IPR001141">
    <property type="entry name" value="Ribosomal_eL27"/>
</dbReference>
<comment type="similarity">
    <text evidence="1">Belongs to the eukaryotic ribosomal protein eL27 family.</text>
</comment>
<proteinExistence type="inferred from homology"/>
<dbReference type="HOGENOM" id="CLU_799692_0_0_1"/>